<accession>A0A8J3M7D8</accession>
<evidence type="ECO:0000256" key="1">
    <source>
        <dbReference type="ARBA" id="ARBA00008791"/>
    </source>
</evidence>
<name>A0A8J3M7D8_9RHOB</name>
<organism evidence="3 4">
    <name type="scientific">Seohaeicola zhoushanensis</name>
    <dbReference type="NCBI Taxonomy" id="1569283"/>
    <lineage>
        <taxon>Bacteria</taxon>
        <taxon>Pseudomonadati</taxon>
        <taxon>Pseudomonadota</taxon>
        <taxon>Alphaproteobacteria</taxon>
        <taxon>Rhodobacterales</taxon>
        <taxon>Roseobacteraceae</taxon>
        <taxon>Seohaeicola</taxon>
    </lineage>
</organism>
<comment type="caution">
    <text evidence="3">The sequence shown here is derived from an EMBL/GenBank/DDBJ whole genome shotgun (WGS) entry which is preliminary data.</text>
</comment>
<dbReference type="Gene3D" id="3.40.50.12370">
    <property type="match status" value="1"/>
</dbReference>
<dbReference type="EMBL" id="BNCJ01000005">
    <property type="protein sequence ID" value="GHF51786.1"/>
    <property type="molecule type" value="Genomic_DNA"/>
</dbReference>
<dbReference type="PANTHER" id="PTHR46268">
    <property type="entry name" value="STRESS RESPONSE PROTEIN NHAX"/>
    <property type="match status" value="1"/>
</dbReference>
<dbReference type="SUPFAM" id="SSF52402">
    <property type="entry name" value="Adenine nucleotide alpha hydrolases-like"/>
    <property type="match status" value="2"/>
</dbReference>
<dbReference type="PANTHER" id="PTHR46268:SF15">
    <property type="entry name" value="UNIVERSAL STRESS PROTEIN HP_0031"/>
    <property type="match status" value="1"/>
</dbReference>
<dbReference type="Pfam" id="PF00582">
    <property type="entry name" value="Usp"/>
    <property type="match status" value="1"/>
</dbReference>
<reference evidence="3" key="1">
    <citation type="journal article" date="2014" name="Int. J. Syst. Evol. Microbiol.">
        <title>Complete genome sequence of Corynebacterium casei LMG S-19264T (=DSM 44701T), isolated from a smear-ripened cheese.</title>
        <authorList>
            <consortium name="US DOE Joint Genome Institute (JGI-PGF)"/>
            <person name="Walter F."/>
            <person name="Albersmeier A."/>
            <person name="Kalinowski J."/>
            <person name="Ruckert C."/>
        </authorList>
    </citation>
    <scope>NUCLEOTIDE SEQUENCE</scope>
    <source>
        <strain evidence="3">KCTC 42650</strain>
    </source>
</reference>
<dbReference type="CDD" id="cd00293">
    <property type="entry name" value="USP-like"/>
    <property type="match status" value="1"/>
</dbReference>
<dbReference type="RefSeq" id="WP_189680372.1">
    <property type="nucleotide sequence ID" value="NZ_BNCJ01000005.1"/>
</dbReference>
<sequence>MSVKTIAVVLLSVQEAEWLAPAACELARVHEAHLIGLHAAEPIQLYASMGMEGAVLPELTRMQIETAEQIAEIFNRAAKLSGVANEFRQQDSGFYGAEEFALSSVRSADLVVTGTADPAHNAASVERLRDELVRRSGRPVLVMPKDAPLAVRPDRLLVGWSDTREAARAAHDALTLAAAGAVIDILSVHRSVGPMDAAASSREDMAAALDRLGYRATVLDRDAAAGAAGEALLAAALERDAQLLVTGAFGHSRLYDFVIGAVTTYLMQNATLPVLLAK</sequence>
<dbReference type="AlphaFoldDB" id="A0A8J3M7D8"/>
<dbReference type="InterPro" id="IPR006015">
    <property type="entry name" value="Universal_stress_UspA"/>
</dbReference>
<dbReference type="Proteomes" id="UP000626220">
    <property type="component" value="Unassembled WGS sequence"/>
</dbReference>
<evidence type="ECO:0000313" key="3">
    <source>
        <dbReference type="EMBL" id="GHF51786.1"/>
    </source>
</evidence>
<evidence type="ECO:0000313" key="4">
    <source>
        <dbReference type="Proteomes" id="UP000626220"/>
    </source>
</evidence>
<dbReference type="PRINTS" id="PR01438">
    <property type="entry name" value="UNVRSLSTRESS"/>
</dbReference>
<dbReference type="InterPro" id="IPR006016">
    <property type="entry name" value="UspA"/>
</dbReference>
<protein>
    <submittedName>
        <fullName evidence="3">Universal stress protein</fullName>
    </submittedName>
</protein>
<proteinExistence type="inferred from homology"/>
<reference evidence="3" key="2">
    <citation type="submission" date="2020-09" db="EMBL/GenBank/DDBJ databases">
        <authorList>
            <person name="Sun Q."/>
            <person name="Kim S."/>
        </authorList>
    </citation>
    <scope>NUCLEOTIDE SEQUENCE</scope>
    <source>
        <strain evidence="3">KCTC 42650</strain>
    </source>
</reference>
<evidence type="ECO:0000259" key="2">
    <source>
        <dbReference type="Pfam" id="PF00582"/>
    </source>
</evidence>
<keyword evidence="4" id="KW-1185">Reference proteome</keyword>
<comment type="similarity">
    <text evidence="1">Belongs to the universal stress protein A family.</text>
</comment>
<feature type="domain" description="UspA" evidence="2">
    <location>
        <begin position="154"/>
        <end position="278"/>
    </location>
</feature>
<gene>
    <name evidence="3" type="ORF">GCM10017056_24500</name>
</gene>